<evidence type="ECO:0000313" key="2">
    <source>
        <dbReference type="EMBL" id="QEG22272.1"/>
    </source>
</evidence>
<dbReference type="Proteomes" id="UP000322214">
    <property type="component" value="Chromosome"/>
</dbReference>
<keyword evidence="3" id="KW-1185">Reference proteome</keyword>
<dbReference type="EMBL" id="CP042912">
    <property type="protein sequence ID" value="QEG22272.1"/>
    <property type="molecule type" value="Genomic_DNA"/>
</dbReference>
<dbReference type="AlphaFoldDB" id="A0A5B9PBG0"/>
<gene>
    <name evidence="2" type="ORF">MFFC18_21480</name>
</gene>
<keyword evidence="1" id="KW-0472">Membrane</keyword>
<dbReference type="KEGG" id="mff:MFFC18_21480"/>
<sequence length="94" mass="10367">MHDWMLYLAITFGSLIFFAHLVWMLYSLQYTQDRDRRLECFGKIVPGLAGICIVFAALAQNPFVSVALGLAGGIVLILGRAVYELIVFGGNGDQ</sequence>
<keyword evidence="1" id="KW-0812">Transmembrane</keyword>
<keyword evidence="1" id="KW-1133">Transmembrane helix</keyword>
<feature type="transmembrane region" description="Helical" evidence="1">
    <location>
        <begin position="6"/>
        <end position="28"/>
    </location>
</feature>
<reference evidence="2 3" key="1">
    <citation type="submission" date="2019-08" db="EMBL/GenBank/DDBJ databases">
        <title>Deep-cultivation of Planctomycetes and their phenomic and genomic characterization uncovers novel biology.</title>
        <authorList>
            <person name="Wiegand S."/>
            <person name="Jogler M."/>
            <person name="Boedeker C."/>
            <person name="Pinto D."/>
            <person name="Vollmers J."/>
            <person name="Rivas-Marin E."/>
            <person name="Kohn T."/>
            <person name="Peeters S.H."/>
            <person name="Heuer A."/>
            <person name="Rast P."/>
            <person name="Oberbeckmann S."/>
            <person name="Bunk B."/>
            <person name="Jeske O."/>
            <person name="Meyerdierks A."/>
            <person name="Storesund J.E."/>
            <person name="Kallscheuer N."/>
            <person name="Luecker S."/>
            <person name="Lage O.M."/>
            <person name="Pohl T."/>
            <person name="Merkel B.J."/>
            <person name="Hornburger P."/>
            <person name="Mueller R.-W."/>
            <person name="Bruemmer F."/>
            <person name="Labrenz M."/>
            <person name="Spormann A.M."/>
            <person name="Op den Camp H."/>
            <person name="Overmann J."/>
            <person name="Amann R."/>
            <person name="Jetten M.S.M."/>
            <person name="Mascher T."/>
            <person name="Medema M.H."/>
            <person name="Devos D.P."/>
            <person name="Kaster A.-K."/>
            <person name="Ovreas L."/>
            <person name="Rohde M."/>
            <person name="Galperin M.Y."/>
            <person name="Jogler C."/>
        </authorList>
    </citation>
    <scope>NUCLEOTIDE SEQUENCE [LARGE SCALE GENOMIC DNA]</scope>
    <source>
        <strain evidence="2 3">FC18</strain>
    </source>
</reference>
<dbReference type="OrthoDB" id="9976251at2"/>
<proteinExistence type="predicted"/>
<evidence type="ECO:0000313" key="3">
    <source>
        <dbReference type="Proteomes" id="UP000322214"/>
    </source>
</evidence>
<protein>
    <submittedName>
        <fullName evidence="2">Uncharacterized protein</fullName>
    </submittedName>
</protein>
<evidence type="ECO:0000256" key="1">
    <source>
        <dbReference type="SAM" id="Phobius"/>
    </source>
</evidence>
<organism evidence="2 3">
    <name type="scientific">Mariniblastus fucicola</name>
    <dbReference type="NCBI Taxonomy" id="980251"/>
    <lineage>
        <taxon>Bacteria</taxon>
        <taxon>Pseudomonadati</taxon>
        <taxon>Planctomycetota</taxon>
        <taxon>Planctomycetia</taxon>
        <taxon>Pirellulales</taxon>
        <taxon>Pirellulaceae</taxon>
        <taxon>Mariniblastus</taxon>
    </lineage>
</organism>
<name>A0A5B9PBG0_9BACT</name>
<feature type="transmembrane region" description="Helical" evidence="1">
    <location>
        <begin position="40"/>
        <end position="58"/>
    </location>
</feature>
<accession>A0A5B9PBG0</accession>
<feature type="transmembrane region" description="Helical" evidence="1">
    <location>
        <begin position="64"/>
        <end position="83"/>
    </location>
</feature>
<dbReference type="RefSeq" id="WP_075082357.1">
    <property type="nucleotide sequence ID" value="NZ_CP042912.1"/>
</dbReference>